<dbReference type="HAMAP" id="MF_01151">
    <property type="entry name" value="GrpE"/>
    <property type="match status" value="1"/>
</dbReference>
<comment type="subunit">
    <text evidence="3 10">Homodimer.</text>
</comment>
<evidence type="ECO:0000256" key="1">
    <source>
        <dbReference type="ARBA" id="ARBA00004496"/>
    </source>
</evidence>
<dbReference type="Gene3D" id="3.90.20.20">
    <property type="match status" value="1"/>
</dbReference>
<comment type="function">
    <text evidence="7 10 11">Participates actively in the response to hyperosmotic and heat shock by preventing the aggregation of stress-denatured proteins, in association with DnaK and GrpE. It is the nucleotide exchange factor for DnaK and may function as a thermosensor. Unfolded proteins bind initially to DnaJ; upon interaction with the DnaJ-bound protein, DnaK hydrolyzes its bound ATP, resulting in the formation of a stable complex. GrpE releases ADP from DnaK; ATP binding to DnaK triggers the release of the substrate protein, thus completing the reaction cycle. Several rounds of ATP-dependent interactions between DnaJ, DnaK and GrpE are required for fully efficient folding.</text>
</comment>
<evidence type="ECO:0000256" key="13">
    <source>
        <dbReference type="SAM" id="MobiDB-lite"/>
    </source>
</evidence>
<keyword evidence="5 10" id="KW-0346">Stress response</keyword>
<evidence type="ECO:0000256" key="9">
    <source>
        <dbReference type="ARBA" id="ARBA00076414"/>
    </source>
</evidence>
<dbReference type="FunFam" id="2.30.22.10:FF:000001">
    <property type="entry name" value="Protein GrpE"/>
    <property type="match status" value="1"/>
</dbReference>
<dbReference type="NCBIfam" id="NF010738">
    <property type="entry name" value="PRK14140.1"/>
    <property type="match status" value="1"/>
</dbReference>
<dbReference type="PRINTS" id="PR00773">
    <property type="entry name" value="GRPEPROTEIN"/>
</dbReference>
<dbReference type="Gene3D" id="2.30.22.10">
    <property type="entry name" value="Head domain of nucleotide exchange factor GrpE"/>
    <property type="match status" value="1"/>
</dbReference>
<proteinExistence type="inferred from homology"/>
<evidence type="ECO:0000313" key="15">
    <source>
        <dbReference type="Proteomes" id="UP000446866"/>
    </source>
</evidence>
<evidence type="ECO:0000256" key="2">
    <source>
        <dbReference type="ARBA" id="ARBA00009054"/>
    </source>
</evidence>
<dbReference type="InterPro" id="IPR013805">
    <property type="entry name" value="GrpE_CC"/>
</dbReference>
<dbReference type="InterPro" id="IPR000740">
    <property type="entry name" value="GrpE"/>
</dbReference>
<evidence type="ECO:0000256" key="8">
    <source>
        <dbReference type="ARBA" id="ARBA00072274"/>
    </source>
</evidence>
<evidence type="ECO:0000256" key="6">
    <source>
        <dbReference type="ARBA" id="ARBA00023186"/>
    </source>
</evidence>
<dbReference type="CDD" id="cd00446">
    <property type="entry name" value="GrpE"/>
    <property type="match status" value="1"/>
</dbReference>
<dbReference type="PANTHER" id="PTHR21237">
    <property type="entry name" value="GRPE PROTEIN"/>
    <property type="match status" value="1"/>
</dbReference>
<dbReference type="SUPFAM" id="SSF51064">
    <property type="entry name" value="Head domain of nucleotide exchange factor GrpE"/>
    <property type="match status" value="1"/>
</dbReference>
<evidence type="ECO:0000313" key="14">
    <source>
        <dbReference type="EMBL" id="NBH60177.1"/>
    </source>
</evidence>
<keyword evidence="6 10" id="KW-0143">Chaperone</keyword>
<comment type="caution">
    <text evidence="14">The sequence shown here is derived from an EMBL/GenBank/DDBJ whole genome shotgun (WGS) entry which is preliminary data.</text>
</comment>
<gene>
    <name evidence="10 14" type="primary">grpE</name>
    <name evidence="14" type="ORF">D0435_00610</name>
</gene>
<comment type="similarity">
    <text evidence="2 10 12">Belongs to the GrpE family.</text>
</comment>
<feature type="region of interest" description="Disordered" evidence="13">
    <location>
        <begin position="1"/>
        <end position="55"/>
    </location>
</feature>
<feature type="compositionally biased region" description="Acidic residues" evidence="13">
    <location>
        <begin position="17"/>
        <end position="42"/>
    </location>
</feature>
<dbReference type="EMBL" id="QXWK01000001">
    <property type="protein sequence ID" value="NBH60177.1"/>
    <property type="molecule type" value="Genomic_DNA"/>
</dbReference>
<evidence type="ECO:0000256" key="4">
    <source>
        <dbReference type="ARBA" id="ARBA00022490"/>
    </source>
</evidence>
<dbReference type="InterPro" id="IPR009012">
    <property type="entry name" value="GrpE_head"/>
</dbReference>
<dbReference type="SUPFAM" id="SSF58014">
    <property type="entry name" value="Coiled-coil domain of nucleotide exchange factor GrpE"/>
    <property type="match status" value="1"/>
</dbReference>
<accession>A0A845QHM4</accession>
<evidence type="ECO:0000256" key="10">
    <source>
        <dbReference type="HAMAP-Rule" id="MF_01151"/>
    </source>
</evidence>
<dbReference type="Proteomes" id="UP000446866">
    <property type="component" value="Unassembled WGS sequence"/>
</dbReference>
<dbReference type="GO" id="GO:0000774">
    <property type="term" value="F:adenyl-nucleotide exchange factor activity"/>
    <property type="evidence" value="ECO:0007669"/>
    <property type="project" value="InterPro"/>
</dbReference>
<organism evidence="14 15">
    <name type="scientific">Anaerotruncus colihominis</name>
    <dbReference type="NCBI Taxonomy" id="169435"/>
    <lineage>
        <taxon>Bacteria</taxon>
        <taxon>Bacillati</taxon>
        <taxon>Bacillota</taxon>
        <taxon>Clostridia</taxon>
        <taxon>Eubacteriales</taxon>
        <taxon>Oscillospiraceae</taxon>
        <taxon>Anaerotruncus</taxon>
    </lineage>
</organism>
<dbReference type="GO" id="GO:0006457">
    <property type="term" value="P:protein folding"/>
    <property type="evidence" value="ECO:0007669"/>
    <property type="project" value="InterPro"/>
</dbReference>
<dbReference type="GO" id="GO:0005737">
    <property type="term" value="C:cytoplasm"/>
    <property type="evidence" value="ECO:0007669"/>
    <property type="project" value="UniProtKB-SubCell"/>
</dbReference>
<dbReference type="AlphaFoldDB" id="A0A845QHM4"/>
<keyword evidence="15" id="KW-1185">Reference proteome</keyword>
<comment type="subcellular location">
    <subcellularLocation>
        <location evidence="1 10">Cytoplasm</location>
    </subcellularLocation>
</comment>
<feature type="compositionally biased region" description="Basic and acidic residues" evidence="13">
    <location>
        <begin position="1"/>
        <end position="16"/>
    </location>
</feature>
<sequence length="188" mass="21820">MSEETKVNQEELKEELNQEEAVEMEEKEIPEDDNAEESCEEQTETKEETSEEDEALNTKYLRLMADFQNYKRRAEKEKGDIYAYANEKIIVELLTVMDNFERALQHESADESFAEGMKMIFKQLTDVLEKAGLEEIKAQGEDFDPNFHNAVMTEDNAEYESGKVTEVLQKGYLLNKKVIRPSMVKVNN</sequence>
<reference evidence="14 15" key="1">
    <citation type="submission" date="2018-08" db="EMBL/GenBank/DDBJ databases">
        <title>Murine metabolic-syndrome-specific gut microbial biobank.</title>
        <authorList>
            <person name="Liu C."/>
        </authorList>
    </citation>
    <scope>NUCLEOTIDE SEQUENCE [LARGE SCALE GENOMIC DNA]</scope>
    <source>
        <strain evidence="14 15">28</strain>
    </source>
</reference>
<evidence type="ECO:0000256" key="7">
    <source>
        <dbReference type="ARBA" id="ARBA00053401"/>
    </source>
</evidence>
<dbReference type="GO" id="GO:0051087">
    <property type="term" value="F:protein-folding chaperone binding"/>
    <property type="evidence" value="ECO:0007669"/>
    <property type="project" value="InterPro"/>
</dbReference>
<evidence type="ECO:0000256" key="3">
    <source>
        <dbReference type="ARBA" id="ARBA00011738"/>
    </source>
</evidence>
<evidence type="ECO:0000256" key="11">
    <source>
        <dbReference type="RuleBase" id="RU000639"/>
    </source>
</evidence>
<evidence type="ECO:0000256" key="5">
    <source>
        <dbReference type="ARBA" id="ARBA00023016"/>
    </source>
</evidence>
<dbReference type="PANTHER" id="PTHR21237:SF23">
    <property type="entry name" value="GRPE PROTEIN HOMOLOG, MITOCHONDRIAL"/>
    <property type="match status" value="1"/>
</dbReference>
<dbReference type="GO" id="GO:0051082">
    <property type="term" value="F:unfolded protein binding"/>
    <property type="evidence" value="ECO:0007669"/>
    <property type="project" value="TreeGrafter"/>
</dbReference>
<name>A0A845QHM4_9FIRM</name>
<protein>
    <recommendedName>
        <fullName evidence="8 10">Protein GrpE</fullName>
    </recommendedName>
    <alternativeName>
        <fullName evidence="9 10">HSP-70 cofactor</fullName>
    </alternativeName>
</protein>
<dbReference type="Pfam" id="PF01025">
    <property type="entry name" value="GrpE"/>
    <property type="match status" value="1"/>
</dbReference>
<evidence type="ECO:0000256" key="12">
    <source>
        <dbReference type="RuleBase" id="RU004478"/>
    </source>
</evidence>
<dbReference type="PROSITE" id="PS01071">
    <property type="entry name" value="GRPE"/>
    <property type="match status" value="1"/>
</dbReference>
<dbReference type="GO" id="GO:0042803">
    <property type="term" value="F:protein homodimerization activity"/>
    <property type="evidence" value="ECO:0007669"/>
    <property type="project" value="InterPro"/>
</dbReference>
<keyword evidence="4 10" id="KW-0963">Cytoplasm</keyword>